<accession>A0AAV6WG00</accession>
<dbReference type="InterPro" id="IPR036047">
    <property type="entry name" value="F-box-like_dom_sf"/>
</dbReference>
<organism evidence="1 2">
    <name type="scientific">Buddleja alternifolia</name>
    <dbReference type="NCBI Taxonomy" id="168488"/>
    <lineage>
        <taxon>Eukaryota</taxon>
        <taxon>Viridiplantae</taxon>
        <taxon>Streptophyta</taxon>
        <taxon>Embryophyta</taxon>
        <taxon>Tracheophyta</taxon>
        <taxon>Spermatophyta</taxon>
        <taxon>Magnoliopsida</taxon>
        <taxon>eudicotyledons</taxon>
        <taxon>Gunneridae</taxon>
        <taxon>Pentapetalae</taxon>
        <taxon>asterids</taxon>
        <taxon>lamiids</taxon>
        <taxon>Lamiales</taxon>
        <taxon>Scrophulariaceae</taxon>
        <taxon>Buddlejeae</taxon>
        <taxon>Buddleja</taxon>
    </lineage>
</organism>
<comment type="caution">
    <text evidence="1">The sequence shown here is derived from an EMBL/GenBank/DDBJ whole genome shotgun (WGS) entry which is preliminary data.</text>
</comment>
<evidence type="ECO:0008006" key="3">
    <source>
        <dbReference type="Google" id="ProtNLM"/>
    </source>
</evidence>
<dbReference type="PANTHER" id="PTHR34145:SF51">
    <property type="entry name" value="FBD DOMAIN-CONTAINING PROTEIN"/>
    <property type="match status" value="1"/>
</dbReference>
<gene>
    <name evidence="1" type="ORF">BUALT_Bualt14G0080000</name>
</gene>
<reference evidence="1" key="1">
    <citation type="submission" date="2019-10" db="EMBL/GenBank/DDBJ databases">
        <authorList>
            <person name="Zhang R."/>
            <person name="Pan Y."/>
            <person name="Wang J."/>
            <person name="Ma R."/>
            <person name="Yu S."/>
        </authorList>
    </citation>
    <scope>NUCLEOTIDE SEQUENCE</scope>
    <source>
        <strain evidence="1">LA-IB0</strain>
        <tissue evidence="1">Leaf</tissue>
    </source>
</reference>
<dbReference type="Proteomes" id="UP000826271">
    <property type="component" value="Unassembled WGS sequence"/>
</dbReference>
<dbReference type="InterPro" id="IPR053772">
    <property type="entry name" value="At1g61320/At1g61330-like"/>
</dbReference>
<dbReference type="EMBL" id="WHWC01000014">
    <property type="protein sequence ID" value="KAG8370076.1"/>
    <property type="molecule type" value="Genomic_DNA"/>
</dbReference>
<dbReference type="PANTHER" id="PTHR34145">
    <property type="entry name" value="OS02G0105600 PROTEIN"/>
    <property type="match status" value="1"/>
</dbReference>
<dbReference type="AlphaFoldDB" id="A0AAV6WG00"/>
<name>A0AAV6WG00_9LAMI</name>
<evidence type="ECO:0000313" key="2">
    <source>
        <dbReference type="Proteomes" id="UP000826271"/>
    </source>
</evidence>
<dbReference type="SUPFAM" id="SSF81383">
    <property type="entry name" value="F-box domain"/>
    <property type="match status" value="1"/>
</dbReference>
<evidence type="ECO:0000313" key="1">
    <source>
        <dbReference type="EMBL" id="KAG8370076.1"/>
    </source>
</evidence>
<keyword evidence="2" id="KW-1185">Reference proteome</keyword>
<protein>
    <recommendedName>
        <fullName evidence="3">F-box protein</fullName>
    </recommendedName>
</protein>
<sequence>MEEGKTVESMDGEIQLPEVTIQHIQSFLDRRQAARTIVLSKSWHSEWSTPPSLLLVNVISRRFSPDPKLLNRSRVSIGDDMITGIMLGCPSLQNLHLLECNGLLNVNASKLHKVEKFSVTKCRDCNLTFVWVDVPEYCKLSCLILEQVKIDDFFFHDFSLKFPCLEDLSLHHCDGYNNIEISRGSLKYISLMHKYELKKAKFEVPNICKFKFSAFSIPSLSFMTPSREYESYISFTFTRWSSVVGDCWYLDLKKLLTELSRSRTSLSITMRLDKWEYRVGNNRGYLIPVVENLMIKIYPSTRLWSAVFDDVFWSCRPKFITFCGKLPFNFLVQQASQDCSGSTQKLSYTNDLEEVNVEFLKRLSRTGSLCPGKLS</sequence>
<dbReference type="SUPFAM" id="SSF52047">
    <property type="entry name" value="RNI-like"/>
    <property type="match status" value="1"/>
</dbReference>
<proteinExistence type="predicted"/>